<evidence type="ECO:0000313" key="1">
    <source>
        <dbReference type="EMBL" id="ANV79928.1"/>
    </source>
</evidence>
<dbReference type="InterPro" id="IPR007263">
    <property type="entry name" value="DCC1-like"/>
</dbReference>
<reference evidence="1" key="1">
    <citation type="submission" date="2014-11" db="EMBL/GenBank/DDBJ databases">
        <authorList>
            <person name="Zhu J."/>
            <person name="Qi W."/>
            <person name="Song R."/>
        </authorList>
    </citation>
    <scope>NUCLEOTIDE SEQUENCE</scope>
</reference>
<dbReference type="EMBL" id="KP211862">
    <property type="protein sequence ID" value="ANV79928.1"/>
    <property type="molecule type" value="Genomic_DNA"/>
</dbReference>
<dbReference type="PANTHER" id="PTHR33639">
    <property type="entry name" value="THIOL-DISULFIDE OXIDOREDUCTASE DCC"/>
    <property type="match status" value="1"/>
</dbReference>
<dbReference type="GO" id="GO:0015035">
    <property type="term" value="F:protein-disulfide reductase activity"/>
    <property type="evidence" value="ECO:0007669"/>
    <property type="project" value="InterPro"/>
</dbReference>
<dbReference type="PANTHER" id="PTHR33639:SF2">
    <property type="entry name" value="DUF393 DOMAIN-CONTAINING PROTEIN"/>
    <property type="match status" value="1"/>
</dbReference>
<sequence>MNRASLILDGDCGLCNRLAIFLSPRLKEPRGISFLTNDSKEGRNIIQKLPINQQNADTVYLVINDVSYFRSAAAIRCLLYMRWNYRILYPFCWLIPLPIRDLVYIIISKNRHKIFLKPEICIIPSLNED</sequence>
<dbReference type="AlphaFoldDB" id="A0A1B1TCB2"/>
<protein>
    <recommendedName>
        <fullName evidence="2">DUF393 domain-containing protein</fullName>
    </recommendedName>
</protein>
<evidence type="ECO:0008006" key="2">
    <source>
        <dbReference type="Google" id="ProtNLM"/>
    </source>
</evidence>
<accession>A0A1B1TCB2</accession>
<proteinExistence type="predicted"/>
<reference evidence="1" key="2">
    <citation type="journal article" date="2015" name="ISME J.">
        <title>A new class of marine Euryarchaeota group II from the Mediterranean deep chlorophyll maximum.</title>
        <authorList>
            <person name="Martin-Cuadrado A.B."/>
            <person name="Garcia-Heredia I."/>
            <person name="Molto A.G."/>
            <person name="Lopez-Ubeda R."/>
            <person name="Kimes N."/>
            <person name="Lopez-Garcia P."/>
            <person name="Moreira D."/>
            <person name="Rodriguez-Valera F."/>
        </authorList>
    </citation>
    <scope>NUCLEOTIDE SEQUENCE</scope>
</reference>
<dbReference type="Pfam" id="PF04134">
    <property type="entry name" value="DCC1-like"/>
    <property type="match status" value="1"/>
</dbReference>
<dbReference type="InterPro" id="IPR052927">
    <property type="entry name" value="DCC_oxidoreductase"/>
</dbReference>
<organism evidence="1">
    <name type="scientific">uncultured Poseidoniia archaeon</name>
    <dbReference type="NCBI Taxonomy" id="1697135"/>
    <lineage>
        <taxon>Archaea</taxon>
        <taxon>Methanobacteriati</taxon>
        <taxon>Thermoplasmatota</taxon>
        <taxon>Candidatus Poseidoniia</taxon>
        <taxon>environmental samples</taxon>
    </lineage>
</organism>
<name>A0A1B1TCB2_9ARCH</name>